<name>A0AB73B9F7_CORFL</name>
<dbReference type="CDD" id="cd00293">
    <property type="entry name" value="USP-like"/>
    <property type="match status" value="1"/>
</dbReference>
<dbReference type="SUPFAM" id="SSF52402">
    <property type="entry name" value="Adenine nucleotide alpha hydrolases-like"/>
    <property type="match status" value="1"/>
</dbReference>
<evidence type="ECO:0000256" key="1">
    <source>
        <dbReference type="ARBA" id="ARBA00008791"/>
    </source>
</evidence>
<sequence length="175" mass="18737">MDAMSNGETMLIAYDGSERADRAMEYAARLLRPDTVEILTAWEPAARQAARAVGRTGMHPTIAVPENVEDDAAYQEAVGICRQGIAVAEGLGLAGRAHLVESVTTIASAIVDAAHELDVDVIVTGTRALSGFRAWWTSSTAEQIVRNSGLPVFIVPQDSDEDTATDSDAEEPEYF</sequence>
<feature type="domain" description="UspA" evidence="3">
    <location>
        <begin position="9"/>
        <end position="156"/>
    </location>
</feature>
<dbReference type="PRINTS" id="PR01438">
    <property type="entry name" value="UNVRSLSTRESS"/>
</dbReference>
<dbReference type="InterPro" id="IPR006016">
    <property type="entry name" value="UspA"/>
</dbReference>
<evidence type="ECO:0000313" key="4">
    <source>
        <dbReference type="EMBL" id="GEB98434.1"/>
    </source>
</evidence>
<evidence type="ECO:0000259" key="3">
    <source>
        <dbReference type="Pfam" id="PF00582"/>
    </source>
</evidence>
<dbReference type="PANTHER" id="PTHR46268:SF6">
    <property type="entry name" value="UNIVERSAL STRESS PROTEIN UP12"/>
    <property type="match status" value="1"/>
</dbReference>
<evidence type="ECO:0000256" key="2">
    <source>
        <dbReference type="SAM" id="MobiDB-lite"/>
    </source>
</evidence>
<protein>
    <submittedName>
        <fullName evidence="4">Universal stress protein</fullName>
    </submittedName>
</protein>
<comment type="similarity">
    <text evidence="1">Belongs to the universal stress protein A family.</text>
</comment>
<dbReference type="EMBL" id="BJNB01000034">
    <property type="protein sequence ID" value="GEB98434.1"/>
    <property type="molecule type" value="Genomic_DNA"/>
</dbReference>
<accession>A0AB73B9F7</accession>
<organism evidence="4 5">
    <name type="scientific">Corynebacterium flavescens</name>
    <dbReference type="NCBI Taxonomy" id="28028"/>
    <lineage>
        <taxon>Bacteria</taxon>
        <taxon>Bacillati</taxon>
        <taxon>Actinomycetota</taxon>
        <taxon>Actinomycetes</taxon>
        <taxon>Mycobacteriales</taxon>
        <taxon>Corynebacteriaceae</taxon>
        <taxon>Corynebacterium</taxon>
    </lineage>
</organism>
<dbReference type="AlphaFoldDB" id="A0AB73B9F7"/>
<dbReference type="InterPro" id="IPR006015">
    <property type="entry name" value="Universal_stress_UspA"/>
</dbReference>
<feature type="region of interest" description="Disordered" evidence="2">
    <location>
        <begin position="155"/>
        <end position="175"/>
    </location>
</feature>
<reference evidence="4 5" key="1">
    <citation type="submission" date="2019-06" db="EMBL/GenBank/DDBJ databases">
        <title>Whole genome shotgun sequence of Corynebacterium flavescens NBRC 14136.</title>
        <authorList>
            <person name="Hosoyama A."/>
            <person name="Uohara A."/>
            <person name="Ohji S."/>
            <person name="Ichikawa N."/>
        </authorList>
    </citation>
    <scope>NUCLEOTIDE SEQUENCE [LARGE SCALE GENOMIC DNA]</scope>
    <source>
        <strain evidence="4 5">NBRC 14136</strain>
    </source>
</reference>
<proteinExistence type="inferred from homology"/>
<feature type="compositionally biased region" description="Acidic residues" evidence="2">
    <location>
        <begin position="158"/>
        <end position="175"/>
    </location>
</feature>
<comment type="caution">
    <text evidence="4">The sequence shown here is derived from an EMBL/GenBank/DDBJ whole genome shotgun (WGS) entry which is preliminary data.</text>
</comment>
<dbReference type="Gene3D" id="3.40.50.620">
    <property type="entry name" value="HUPs"/>
    <property type="match status" value="1"/>
</dbReference>
<dbReference type="PANTHER" id="PTHR46268">
    <property type="entry name" value="STRESS RESPONSE PROTEIN NHAX"/>
    <property type="match status" value="1"/>
</dbReference>
<evidence type="ECO:0000313" key="5">
    <source>
        <dbReference type="Proteomes" id="UP000315353"/>
    </source>
</evidence>
<dbReference type="InterPro" id="IPR014729">
    <property type="entry name" value="Rossmann-like_a/b/a_fold"/>
</dbReference>
<dbReference type="Proteomes" id="UP000315353">
    <property type="component" value="Unassembled WGS sequence"/>
</dbReference>
<dbReference type="Pfam" id="PF00582">
    <property type="entry name" value="Usp"/>
    <property type="match status" value="1"/>
</dbReference>
<gene>
    <name evidence="4" type="ORF">CFL01nite_19290</name>
</gene>